<evidence type="ECO:0000313" key="2">
    <source>
        <dbReference type="EMBL" id="NEM97890.1"/>
    </source>
</evidence>
<sequence>MKRHYNIIAGLAMIMAVMAGAYFNNNEFYYKQKRVSKIDYEYNSGDSDYYMKWKFNLGAAIAGGLATAGVGLLTIGVISRKQKTS</sequence>
<keyword evidence="1" id="KW-1133">Transmembrane helix</keyword>
<keyword evidence="1" id="KW-0812">Transmembrane</keyword>
<organism evidence="2 3">
    <name type="scientific">Pontibacter burrus</name>
    <dbReference type="NCBI Taxonomy" id="2704466"/>
    <lineage>
        <taxon>Bacteria</taxon>
        <taxon>Pseudomonadati</taxon>
        <taxon>Bacteroidota</taxon>
        <taxon>Cytophagia</taxon>
        <taxon>Cytophagales</taxon>
        <taxon>Hymenobacteraceae</taxon>
        <taxon>Pontibacter</taxon>
    </lineage>
</organism>
<comment type="caution">
    <text evidence="2">The sequence shown here is derived from an EMBL/GenBank/DDBJ whole genome shotgun (WGS) entry which is preliminary data.</text>
</comment>
<evidence type="ECO:0000313" key="3">
    <source>
        <dbReference type="Proteomes" id="UP000474777"/>
    </source>
</evidence>
<keyword evidence="3" id="KW-1185">Reference proteome</keyword>
<evidence type="ECO:0000256" key="1">
    <source>
        <dbReference type="SAM" id="Phobius"/>
    </source>
</evidence>
<gene>
    <name evidence="2" type="ORF">GXP69_09305</name>
</gene>
<dbReference type="EMBL" id="JAAGWD010000003">
    <property type="protein sequence ID" value="NEM97890.1"/>
    <property type="molecule type" value="Genomic_DNA"/>
</dbReference>
<proteinExistence type="predicted"/>
<dbReference type="Proteomes" id="UP000474777">
    <property type="component" value="Unassembled WGS sequence"/>
</dbReference>
<dbReference type="RefSeq" id="WP_163914660.1">
    <property type="nucleotide sequence ID" value="NZ_JAAGWD010000003.1"/>
</dbReference>
<feature type="transmembrane region" description="Helical" evidence="1">
    <location>
        <begin position="57"/>
        <end position="78"/>
    </location>
</feature>
<feature type="transmembrane region" description="Helical" evidence="1">
    <location>
        <begin position="7"/>
        <end position="24"/>
    </location>
</feature>
<dbReference type="AlphaFoldDB" id="A0A6B3LWC7"/>
<accession>A0A6B3LWC7</accession>
<reference evidence="2 3" key="1">
    <citation type="submission" date="2020-02" db="EMBL/GenBank/DDBJ databases">
        <authorList>
            <person name="Kim M.K."/>
        </authorList>
    </citation>
    <scope>NUCLEOTIDE SEQUENCE [LARGE SCALE GENOMIC DNA]</scope>
    <source>
        <strain evidence="2 3">BT327</strain>
    </source>
</reference>
<protein>
    <submittedName>
        <fullName evidence="2">Uncharacterized protein</fullName>
    </submittedName>
</protein>
<keyword evidence="1" id="KW-0472">Membrane</keyword>
<name>A0A6B3LWC7_9BACT</name>